<dbReference type="PROSITE" id="PS51462">
    <property type="entry name" value="NUDIX"/>
    <property type="match status" value="1"/>
</dbReference>
<dbReference type="InterPro" id="IPR015797">
    <property type="entry name" value="NUDIX_hydrolase-like_dom_sf"/>
</dbReference>
<feature type="compositionally biased region" description="Basic and acidic residues" evidence="2">
    <location>
        <begin position="186"/>
        <end position="196"/>
    </location>
</feature>
<name>A0A8J3K4U9_9ACTN</name>
<organism evidence="4 5">
    <name type="scientific">Catellatospora chokoriensis</name>
    <dbReference type="NCBI Taxonomy" id="310353"/>
    <lineage>
        <taxon>Bacteria</taxon>
        <taxon>Bacillati</taxon>
        <taxon>Actinomycetota</taxon>
        <taxon>Actinomycetes</taxon>
        <taxon>Micromonosporales</taxon>
        <taxon>Micromonosporaceae</taxon>
        <taxon>Catellatospora</taxon>
    </lineage>
</organism>
<dbReference type="RefSeq" id="WP_191842877.1">
    <property type="nucleotide sequence ID" value="NZ_BAAALB010000028.1"/>
</dbReference>
<dbReference type="GO" id="GO:0016787">
    <property type="term" value="F:hydrolase activity"/>
    <property type="evidence" value="ECO:0007669"/>
    <property type="project" value="UniProtKB-KW"/>
</dbReference>
<dbReference type="Pfam" id="PF00293">
    <property type="entry name" value="NUDIX"/>
    <property type="match status" value="1"/>
</dbReference>
<gene>
    <name evidence="4" type="ORF">Cch02nite_37470</name>
</gene>
<protein>
    <recommendedName>
        <fullName evidence="3">Nudix hydrolase domain-containing protein</fullName>
    </recommendedName>
</protein>
<accession>A0A8J3K4U9</accession>
<dbReference type="EMBL" id="BONG01000022">
    <property type="protein sequence ID" value="GIF90303.1"/>
    <property type="molecule type" value="Genomic_DNA"/>
</dbReference>
<dbReference type="Proteomes" id="UP000619293">
    <property type="component" value="Unassembled WGS sequence"/>
</dbReference>
<sequence>MTELVDLVDAAGTVVRAGVARDDQERHDGAYLQIIVAVLLDGSGRALVNQRGPGKLIAPGRFNHVCGAVRSGEDPEQAALREVVEETGLAVERLTLLRHGINSYGRYCYLYAGLVDGEPDASRTRPAEVGWVGYLSADELAQVRQQGQASFVHDFFEDMAAARAHLLDTEPARPARRSSAAVDTAAPRETEDEDRP</sequence>
<reference evidence="4 5" key="1">
    <citation type="submission" date="2021-01" db="EMBL/GenBank/DDBJ databases">
        <title>Whole genome shotgun sequence of Catellatospora chokoriensis NBRC 107358.</title>
        <authorList>
            <person name="Komaki H."/>
            <person name="Tamura T."/>
        </authorList>
    </citation>
    <scope>NUCLEOTIDE SEQUENCE [LARGE SCALE GENOMIC DNA]</scope>
    <source>
        <strain evidence="4 5">NBRC 107358</strain>
    </source>
</reference>
<dbReference type="AlphaFoldDB" id="A0A8J3K4U9"/>
<dbReference type="InterPro" id="IPR000086">
    <property type="entry name" value="NUDIX_hydrolase_dom"/>
</dbReference>
<evidence type="ECO:0000256" key="1">
    <source>
        <dbReference type="ARBA" id="ARBA00022801"/>
    </source>
</evidence>
<feature type="region of interest" description="Disordered" evidence="2">
    <location>
        <begin position="168"/>
        <end position="196"/>
    </location>
</feature>
<dbReference type="InterPro" id="IPR020084">
    <property type="entry name" value="NUDIX_hydrolase_CS"/>
</dbReference>
<dbReference type="Gene3D" id="3.90.79.10">
    <property type="entry name" value="Nucleoside Triphosphate Pyrophosphohydrolase"/>
    <property type="match status" value="1"/>
</dbReference>
<proteinExistence type="predicted"/>
<evidence type="ECO:0000256" key="2">
    <source>
        <dbReference type="SAM" id="MobiDB-lite"/>
    </source>
</evidence>
<feature type="domain" description="Nudix hydrolase" evidence="3">
    <location>
        <begin position="25"/>
        <end position="161"/>
    </location>
</feature>
<comment type="caution">
    <text evidence="4">The sequence shown here is derived from an EMBL/GenBank/DDBJ whole genome shotgun (WGS) entry which is preliminary data.</text>
</comment>
<evidence type="ECO:0000313" key="5">
    <source>
        <dbReference type="Proteomes" id="UP000619293"/>
    </source>
</evidence>
<dbReference type="SUPFAM" id="SSF55811">
    <property type="entry name" value="Nudix"/>
    <property type="match status" value="1"/>
</dbReference>
<evidence type="ECO:0000259" key="3">
    <source>
        <dbReference type="PROSITE" id="PS51462"/>
    </source>
</evidence>
<keyword evidence="5" id="KW-1185">Reference proteome</keyword>
<evidence type="ECO:0000313" key="4">
    <source>
        <dbReference type="EMBL" id="GIF90303.1"/>
    </source>
</evidence>
<dbReference type="PROSITE" id="PS00893">
    <property type="entry name" value="NUDIX_BOX"/>
    <property type="match status" value="1"/>
</dbReference>
<keyword evidence="1" id="KW-0378">Hydrolase</keyword>